<accession>F3ZZY7</accession>
<organism evidence="1 2">
    <name type="scientific">Mahella australiensis (strain DSM 15567 / CIP 107919 / 50-1 BON)</name>
    <dbReference type="NCBI Taxonomy" id="697281"/>
    <lineage>
        <taxon>Bacteria</taxon>
        <taxon>Bacillati</taxon>
        <taxon>Bacillota</taxon>
        <taxon>Clostridia</taxon>
        <taxon>Thermoanaerobacterales</taxon>
        <taxon>Thermoanaerobacterales Family IV. Incertae Sedis</taxon>
        <taxon>Mahella</taxon>
    </lineage>
</organism>
<dbReference type="STRING" id="697281.Mahau_0602"/>
<dbReference type="AlphaFoldDB" id="F3ZZY7"/>
<dbReference type="Proteomes" id="UP000008457">
    <property type="component" value="Chromosome"/>
</dbReference>
<name>F3ZZY7_MAHA5</name>
<reference evidence="1 2" key="2">
    <citation type="journal article" date="2011" name="Stand. Genomic Sci.">
        <title>Complete genome sequence of Mahella australiensis type strain (50-1 BON).</title>
        <authorList>
            <person name="Sikorski J."/>
            <person name="Teshima H."/>
            <person name="Nolan M."/>
            <person name="Lucas S."/>
            <person name="Hammon N."/>
            <person name="Deshpande S."/>
            <person name="Cheng J.F."/>
            <person name="Pitluck S."/>
            <person name="Liolios K."/>
            <person name="Pagani I."/>
            <person name="Ivanova N."/>
            <person name="Huntemann M."/>
            <person name="Mavromatis K."/>
            <person name="Ovchinikova G."/>
            <person name="Pati A."/>
            <person name="Tapia R."/>
            <person name="Han C."/>
            <person name="Goodwin L."/>
            <person name="Chen A."/>
            <person name="Palaniappan K."/>
            <person name="Land M."/>
            <person name="Hauser L."/>
            <person name="Ngatchou-Djao O.D."/>
            <person name="Rohde M."/>
            <person name="Pukall R."/>
            <person name="Spring S."/>
            <person name="Abt B."/>
            <person name="Goker M."/>
            <person name="Detter J.C."/>
            <person name="Woyke T."/>
            <person name="Bristow J."/>
            <person name="Markowitz V."/>
            <person name="Hugenholtz P."/>
            <person name="Eisen J.A."/>
            <person name="Kyrpides N.C."/>
            <person name="Klenk H.P."/>
            <person name="Lapidus A."/>
        </authorList>
    </citation>
    <scope>NUCLEOTIDE SEQUENCE [LARGE SCALE GENOMIC DNA]</scope>
    <source>
        <strain evidence="2">DSM 15567 / CIP 107919 / 50-1 BON</strain>
    </source>
</reference>
<evidence type="ECO:0000313" key="2">
    <source>
        <dbReference type="Proteomes" id="UP000008457"/>
    </source>
</evidence>
<protein>
    <submittedName>
        <fullName evidence="1">Uncharacterized protein</fullName>
    </submittedName>
</protein>
<sequence length="109" mass="12699">MDRITVFLVDNEGFVFQYTLENEFGSGSFYAENRNSWYENEEYEGSPLNPDWVRVISYNDGTYTFRYKSGTDWLDRDDRASIPGCLEGGEFVTFSADEAEEVAKKRKEE</sequence>
<reference evidence="2" key="1">
    <citation type="submission" date="2010-11" db="EMBL/GenBank/DDBJ databases">
        <title>The complete genome of Mahella australiensis DSM 15567.</title>
        <authorList>
            <consortium name="US DOE Joint Genome Institute (JGI-PGF)"/>
            <person name="Lucas S."/>
            <person name="Copeland A."/>
            <person name="Lapidus A."/>
            <person name="Bruce D."/>
            <person name="Goodwin L."/>
            <person name="Pitluck S."/>
            <person name="Kyrpides N."/>
            <person name="Mavromatis K."/>
            <person name="Pagani I."/>
            <person name="Ivanova N."/>
            <person name="Teshima H."/>
            <person name="Brettin T."/>
            <person name="Detter J.C."/>
            <person name="Han C."/>
            <person name="Tapia R."/>
            <person name="Land M."/>
            <person name="Hauser L."/>
            <person name="Markowitz V."/>
            <person name="Cheng J.-F."/>
            <person name="Hugenholtz P."/>
            <person name="Woyke T."/>
            <person name="Wu D."/>
            <person name="Spring S."/>
            <person name="Pukall R."/>
            <person name="Steenblock K."/>
            <person name="Schneider S."/>
            <person name="Klenk H.-P."/>
            <person name="Eisen J.A."/>
        </authorList>
    </citation>
    <scope>NUCLEOTIDE SEQUENCE [LARGE SCALE GENOMIC DNA]</scope>
    <source>
        <strain evidence="2">DSM 15567 / CIP 107919 / 50-1 BON</strain>
    </source>
</reference>
<keyword evidence="2" id="KW-1185">Reference proteome</keyword>
<dbReference type="EMBL" id="CP002360">
    <property type="protein sequence ID" value="AEE95805.1"/>
    <property type="molecule type" value="Genomic_DNA"/>
</dbReference>
<gene>
    <name evidence="1" type="ordered locus">Mahau_0602</name>
</gene>
<proteinExistence type="predicted"/>
<dbReference type="RefSeq" id="WP_013780238.1">
    <property type="nucleotide sequence ID" value="NC_015520.1"/>
</dbReference>
<evidence type="ECO:0000313" key="1">
    <source>
        <dbReference type="EMBL" id="AEE95805.1"/>
    </source>
</evidence>
<dbReference type="KEGG" id="mas:Mahau_0602"/>
<dbReference type="HOGENOM" id="CLU_2180661_0_0_9"/>